<name>A0A7J5BZV9_9MICO</name>
<protein>
    <submittedName>
        <fullName evidence="6">TetR/AcrR family transcriptional regulator</fullName>
    </submittedName>
</protein>
<evidence type="ECO:0000256" key="3">
    <source>
        <dbReference type="ARBA" id="ARBA00023163"/>
    </source>
</evidence>
<keyword evidence="1" id="KW-0805">Transcription regulation</keyword>
<evidence type="ECO:0000256" key="1">
    <source>
        <dbReference type="ARBA" id="ARBA00023015"/>
    </source>
</evidence>
<keyword evidence="3" id="KW-0804">Transcription</keyword>
<dbReference type="Pfam" id="PF00440">
    <property type="entry name" value="TetR_N"/>
    <property type="match status" value="1"/>
</dbReference>
<organism evidence="6 7">
    <name type="scientific">Pseudoclavibacter chungangensis</name>
    <dbReference type="NCBI Taxonomy" id="587635"/>
    <lineage>
        <taxon>Bacteria</taxon>
        <taxon>Bacillati</taxon>
        <taxon>Actinomycetota</taxon>
        <taxon>Actinomycetes</taxon>
        <taxon>Micrococcales</taxon>
        <taxon>Microbacteriaceae</taxon>
        <taxon>Pseudoclavibacter</taxon>
    </lineage>
</organism>
<dbReference type="Gene3D" id="1.10.357.10">
    <property type="entry name" value="Tetracycline Repressor, domain 2"/>
    <property type="match status" value="1"/>
</dbReference>
<feature type="domain" description="HTH tetR-type" evidence="5">
    <location>
        <begin position="20"/>
        <end position="80"/>
    </location>
</feature>
<dbReference type="Proteomes" id="UP000467240">
    <property type="component" value="Unassembled WGS sequence"/>
</dbReference>
<evidence type="ECO:0000313" key="7">
    <source>
        <dbReference type="Proteomes" id="UP000467240"/>
    </source>
</evidence>
<dbReference type="OrthoDB" id="8688418at2"/>
<evidence type="ECO:0000256" key="2">
    <source>
        <dbReference type="ARBA" id="ARBA00023125"/>
    </source>
</evidence>
<dbReference type="SUPFAM" id="SSF46689">
    <property type="entry name" value="Homeodomain-like"/>
    <property type="match status" value="1"/>
</dbReference>
<dbReference type="InterPro" id="IPR050109">
    <property type="entry name" value="HTH-type_TetR-like_transc_reg"/>
</dbReference>
<evidence type="ECO:0000259" key="5">
    <source>
        <dbReference type="PROSITE" id="PS50977"/>
    </source>
</evidence>
<dbReference type="PANTHER" id="PTHR30055:SF234">
    <property type="entry name" value="HTH-TYPE TRANSCRIPTIONAL REGULATOR BETI"/>
    <property type="match status" value="1"/>
</dbReference>
<dbReference type="RefSeq" id="WP_158039859.1">
    <property type="nucleotide sequence ID" value="NZ_JACCFV010000001.1"/>
</dbReference>
<evidence type="ECO:0000313" key="6">
    <source>
        <dbReference type="EMBL" id="KAB1659695.1"/>
    </source>
</evidence>
<sequence length="204" mass="22472">MSDDHDAGRPTEGLRERKKRLRRQALHDAALRLVEQNGLDGTTVEQICEDVGVSPRTFFNYFPSKSAAALNLRDQVVSPESAERFRNATGELMPAVCELLVDAMNAGAERARIKKLFETQPQIAEPLAQWMGKLKTEFSALIQERTASPETADAAITLALTSFRALLHEPTDEVTLTTARLLGTMDELLAARHAMLAEPNDATT</sequence>
<dbReference type="InterPro" id="IPR001647">
    <property type="entry name" value="HTH_TetR"/>
</dbReference>
<dbReference type="GO" id="GO:0000976">
    <property type="term" value="F:transcription cis-regulatory region binding"/>
    <property type="evidence" value="ECO:0007669"/>
    <property type="project" value="TreeGrafter"/>
</dbReference>
<dbReference type="PROSITE" id="PS50977">
    <property type="entry name" value="HTH_TETR_2"/>
    <property type="match status" value="1"/>
</dbReference>
<gene>
    <name evidence="6" type="ORF">F8O01_05410</name>
</gene>
<dbReference type="AlphaFoldDB" id="A0A7J5BZV9"/>
<comment type="caution">
    <text evidence="6">The sequence shown here is derived from an EMBL/GenBank/DDBJ whole genome shotgun (WGS) entry which is preliminary data.</text>
</comment>
<dbReference type="GO" id="GO:0003700">
    <property type="term" value="F:DNA-binding transcription factor activity"/>
    <property type="evidence" value="ECO:0007669"/>
    <property type="project" value="TreeGrafter"/>
</dbReference>
<accession>A0A7J5BZV9</accession>
<evidence type="ECO:0000256" key="4">
    <source>
        <dbReference type="PROSITE-ProRule" id="PRU00335"/>
    </source>
</evidence>
<proteinExistence type="predicted"/>
<reference evidence="6 7" key="1">
    <citation type="submission" date="2019-09" db="EMBL/GenBank/DDBJ databases">
        <title>Phylogeny of genus Pseudoclavibacter and closely related genus.</title>
        <authorList>
            <person name="Li Y."/>
        </authorList>
    </citation>
    <scope>NUCLEOTIDE SEQUENCE [LARGE SCALE GENOMIC DNA]</scope>
    <source>
        <strain evidence="6 7">DSM 23821</strain>
    </source>
</reference>
<keyword evidence="2 4" id="KW-0238">DNA-binding</keyword>
<keyword evidence="7" id="KW-1185">Reference proteome</keyword>
<dbReference type="EMBL" id="WBJZ01000005">
    <property type="protein sequence ID" value="KAB1659695.1"/>
    <property type="molecule type" value="Genomic_DNA"/>
</dbReference>
<feature type="DNA-binding region" description="H-T-H motif" evidence="4">
    <location>
        <begin position="43"/>
        <end position="62"/>
    </location>
</feature>
<dbReference type="PANTHER" id="PTHR30055">
    <property type="entry name" value="HTH-TYPE TRANSCRIPTIONAL REGULATOR RUTR"/>
    <property type="match status" value="1"/>
</dbReference>
<dbReference type="InterPro" id="IPR009057">
    <property type="entry name" value="Homeodomain-like_sf"/>
</dbReference>